<evidence type="ECO:0000256" key="2">
    <source>
        <dbReference type="ARBA" id="ARBA00023136"/>
    </source>
</evidence>
<organism evidence="7 8">
    <name type="scientific">Stenotrophomonas panacihumi</name>
    <dbReference type="NCBI Taxonomy" id="676599"/>
    <lineage>
        <taxon>Bacteria</taxon>
        <taxon>Pseudomonadati</taxon>
        <taxon>Pseudomonadota</taxon>
        <taxon>Gammaproteobacteria</taxon>
        <taxon>Lysobacterales</taxon>
        <taxon>Lysobacteraceae</taxon>
        <taxon>Stenotrophomonas</taxon>
    </lineage>
</organism>
<reference evidence="7 8" key="1">
    <citation type="submission" date="2015-10" db="EMBL/GenBank/DDBJ databases">
        <title>Genome sequencing and analysis of members of genus Stenotrophomonas.</title>
        <authorList>
            <person name="Patil P.P."/>
            <person name="Midha S."/>
            <person name="Patil P.B."/>
        </authorList>
    </citation>
    <scope>NUCLEOTIDE SEQUENCE [LARGE SCALE GENOMIC DNA]</scope>
    <source>
        <strain evidence="7 8">JCM 16536</strain>
    </source>
</reference>
<dbReference type="InterPro" id="IPR018660">
    <property type="entry name" value="MliC"/>
</dbReference>
<keyword evidence="4" id="KW-0449">Lipoprotein</keyword>
<keyword evidence="2" id="KW-0472">Membrane</keyword>
<sequence length="155" mass="15628">MRIRLVDIPAILPALLPLGLSLLVLAGCHPSGRDADASASASAPMAEPLPAPPTGHDPGAAGAAQPRTPVADNAHITVAWNCDGKPVTADYNNTRHDVRLQIGPELLTLPGAPSGSGARYADAAGNEFWEHQGESTLTLAGGKAQACTKATAAGG</sequence>
<gene>
    <name evidence="7" type="ORF">ARC20_09685</name>
</gene>
<keyword evidence="3" id="KW-0564">Palmitate</keyword>
<dbReference type="InterPro" id="IPR036328">
    <property type="entry name" value="MliC_sf"/>
</dbReference>
<dbReference type="EMBL" id="LLXU01000074">
    <property type="protein sequence ID" value="KRG43696.1"/>
    <property type="molecule type" value="Genomic_DNA"/>
</dbReference>
<dbReference type="RefSeq" id="WP_057646392.1">
    <property type="nucleotide sequence ID" value="NZ_LLXU01000074.1"/>
</dbReference>
<evidence type="ECO:0000313" key="8">
    <source>
        <dbReference type="Proteomes" id="UP000051802"/>
    </source>
</evidence>
<feature type="region of interest" description="Disordered" evidence="5">
    <location>
        <begin position="33"/>
        <end position="70"/>
    </location>
</feature>
<evidence type="ECO:0000256" key="5">
    <source>
        <dbReference type="SAM" id="MobiDB-lite"/>
    </source>
</evidence>
<protein>
    <recommendedName>
        <fullName evidence="6">C-type lysozyme inhibitor domain-containing protein</fullName>
    </recommendedName>
</protein>
<dbReference type="AlphaFoldDB" id="A0A0R0AF63"/>
<name>A0A0R0AF63_9GAMM</name>
<dbReference type="Gene3D" id="2.40.128.200">
    <property type="match status" value="1"/>
</dbReference>
<evidence type="ECO:0000256" key="1">
    <source>
        <dbReference type="ARBA" id="ARBA00022729"/>
    </source>
</evidence>
<proteinExistence type="predicted"/>
<dbReference type="SUPFAM" id="SSF141488">
    <property type="entry name" value="YdhA-like"/>
    <property type="match status" value="1"/>
</dbReference>
<dbReference type="STRING" id="676599.ARC20_09685"/>
<feature type="domain" description="C-type lysozyme inhibitor" evidence="6">
    <location>
        <begin position="80"/>
        <end position="143"/>
    </location>
</feature>
<evidence type="ECO:0000259" key="6">
    <source>
        <dbReference type="Pfam" id="PF09864"/>
    </source>
</evidence>
<dbReference type="PROSITE" id="PS51257">
    <property type="entry name" value="PROKAR_LIPOPROTEIN"/>
    <property type="match status" value="1"/>
</dbReference>
<evidence type="ECO:0000313" key="7">
    <source>
        <dbReference type="EMBL" id="KRG43696.1"/>
    </source>
</evidence>
<keyword evidence="8" id="KW-1185">Reference proteome</keyword>
<keyword evidence="1" id="KW-0732">Signal</keyword>
<evidence type="ECO:0000256" key="4">
    <source>
        <dbReference type="ARBA" id="ARBA00023288"/>
    </source>
</evidence>
<dbReference type="Pfam" id="PF09864">
    <property type="entry name" value="MliC"/>
    <property type="match status" value="1"/>
</dbReference>
<comment type="caution">
    <text evidence="7">The sequence shown here is derived from an EMBL/GenBank/DDBJ whole genome shotgun (WGS) entry which is preliminary data.</text>
</comment>
<accession>A0A0R0AF63</accession>
<feature type="compositionally biased region" description="Low complexity" evidence="5">
    <location>
        <begin position="37"/>
        <end position="46"/>
    </location>
</feature>
<dbReference type="Proteomes" id="UP000051802">
    <property type="component" value="Unassembled WGS sequence"/>
</dbReference>
<evidence type="ECO:0000256" key="3">
    <source>
        <dbReference type="ARBA" id="ARBA00023139"/>
    </source>
</evidence>